<comment type="subcellular location">
    <subcellularLocation>
        <location evidence="1">Nucleus</location>
    </subcellularLocation>
</comment>
<dbReference type="Gene3D" id="1.10.150.390">
    <property type="match status" value="1"/>
</dbReference>
<dbReference type="Gene3D" id="4.10.860.120">
    <property type="entry name" value="RNA polymerase II, clamp domain"/>
    <property type="match status" value="2"/>
</dbReference>
<keyword evidence="5 15" id="KW-0808">Transferase</keyword>
<dbReference type="Gene3D" id="1.10.274.100">
    <property type="entry name" value="RNA polymerase Rpb1, domain 3"/>
    <property type="match status" value="1"/>
</dbReference>
<evidence type="ECO:0000256" key="15">
    <source>
        <dbReference type="RuleBase" id="RU004279"/>
    </source>
</evidence>
<dbReference type="Gene3D" id="3.30.1360.140">
    <property type="match status" value="1"/>
</dbReference>
<evidence type="ECO:0000256" key="11">
    <source>
        <dbReference type="ARBA" id="ARBA00023125"/>
    </source>
</evidence>
<dbReference type="Gene3D" id="6.10.250.2940">
    <property type="match status" value="1"/>
</dbReference>
<dbReference type="Pfam" id="PF04983">
    <property type="entry name" value="RNA_pol_Rpb1_3"/>
    <property type="match status" value="1"/>
</dbReference>
<dbReference type="SMART" id="SM00663">
    <property type="entry name" value="RPOLA_N"/>
    <property type="match status" value="1"/>
</dbReference>
<evidence type="ECO:0000256" key="4">
    <source>
        <dbReference type="ARBA" id="ARBA00022553"/>
    </source>
</evidence>
<dbReference type="Proteomes" id="UP001296104">
    <property type="component" value="Unassembled WGS sequence"/>
</dbReference>
<evidence type="ECO:0000256" key="10">
    <source>
        <dbReference type="ARBA" id="ARBA00022842"/>
    </source>
</evidence>
<reference evidence="18" key="1">
    <citation type="submission" date="2023-11" db="EMBL/GenBank/DDBJ databases">
        <authorList>
            <person name="Alioto T."/>
            <person name="Alioto T."/>
            <person name="Gomez Garrido J."/>
        </authorList>
    </citation>
    <scope>NUCLEOTIDE SEQUENCE</scope>
</reference>
<dbReference type="InterPro" id="IPR000722">
    <property type="entry name" value="RNA_pol_asu"/>
</dbReference>
<evidence type="ECO:0000256" key="9">
    <source>
        <dbReference type="ARBA" id="ARBA00022833"/>
    </source>
</evidence>
<evidence type="ECO:0000256" key="14">
    <source>
        <dbReference type="ARBA" id="ARBA00048552"/>
    </source>
</evidence>
<dbReference type="GO" id="GO:0006351">
    <property type="term" value="P:DNA-templated transcription"/>
    <property type="evidence" value="ECO:0007669"/>
    <property type="project" value="InterPro"/>
</dbReference>
<dbReference type="FunFam" id="1.10.274.100:FF:000001">
    <property type="entry name" value="DNA-directed RNA polymerase subunit"/>
    <property type="match status" value="1"/>
</dbReference>
<dbReference type="PANTHER" id="PTHR19376:SF37">
    <property type="entry name" value="DNA-DIRECTED RNA POLYMERASE II SUBUNIT RPB1"/>
    <property type="match status" value="1"/>
</dbReference>
<dbReference type="Pfam" id="PF04992">
    <property type="entry name" value="RNA_pol_Rpb1_6"/>
    <property type="match status" value="1"/>
</dbReference>
<sequence length="2439" mass="269339">MATFVKSMAPLKTVQEIQFGLFSPEEIKNMSVCHIEYAETMDEQRHRPREKGLNDPKLGTIDRGQMCATCGESQQDCPGHFGHIELAVPVFHVGFITKIKKILESVCHNCGKLLEDERNVTFALAMRLRDPKRRFEVITRLCKSKSTCDADEPDNKEDGAYGDDPKKPKGAGHGGCGNVQPTIRREQLKLWGSWKMKPGDNQDEDAGVEKRQITPQQALTIFRTISEDDLMRLGLNVDYARPEWMILTVLPVPPPAVRPSISVDGTSQGMRSEDDLTYKLSDIIRANSNVRRCEQEGSPQHIYEEFTNLLQYHVATYMDNDIAGVPKSIQKTGRPLKAIRARLKSKEGRLRGNLMGKRVDFSARTVITGDPNLDLDQVGVPRSIARVLTFPERVTLYNINKLQQCVRNGPLEHPGARFIIREDGSRIDLRYHKRAGDIQLQLGWVIERHIVDGDYIIFNRQPSLHKESMMGHRVKVMPYSTFRLNLSVTSPYNADFDGDEMNLHVPQSHETRAEVANLCAVPLNIVSPQKNGPLMGIVQDTMAGIYMMTRRDTMVDYEAVMNILLWVPGWDGVIPPPAILKPSPRWTGKQIVSLAFPAGLNIVRPKSDHIPLQEEKDQGYVIQNGELIWGRVVKAVVGASGGGVVHCIYNDRGPEAAVEFFNAAQRIVCYWLLHNGFSVGIGDTIPDEPMVQGIQQKIVEQQQVIEGLVKEVQADELEPSPGMTIRETFESKTKAALDTARNQGGDVAYKNMNACNNVGVMVKGGSKGSTTNVSQMTAAVGQQSLEGKRLPFGFKYRVLPHFPKDDYSPASRGFVENSYLRGLTPQEFFFHAMGGREGLIDTAVKTAETGYIQRRLVKALEEVMIKYDSTVRNSLGDILQFTYGEDGLDAMHIEDQKLQIIAASHEQFEKKYKLEVVNLKDTPRYLQLSSNDLEIYNEIRGDTEVQRLFDEEFEAIQHDRIKIRSSVDDDKEDRYLPLNLQRMIMNAKDKFKINDNSKSDLDPRVTIPKVKSLLDRLKIIRGDDELSQEADLNATLLVKAHYRSRLAFKRIVKEDHLSTLALDNILGDIENRFLRALVSPGEMVGVLAAQSIGEPATQMTLNTFHLAGVTANTTTKGVPRLKEILNVAENLKTPNMKVYQSPGNTGSQEGAKQLRSLVEHTTLRSVTDVTEIYYDPVIDQTVIEADKDMVEAHFIIPDEEQGLELQSKWMLRIVVGRRQLLDKGLTVNDVATKIKEEWSNDLAIIASDDNADEQVIRCRLLPNSDEKNPDGDEESEDTLKRLEGHMLDAVVLRGVKGVERAFVSKDTKLYEDEAGKLHYVATKPECAEWYLDTTGVNLKDVLAIEGVDSQRTYCNHFQSIMKVFGIEAVRAALMAELKEVLTNDGSYVNHRHMAILCDVMCARGELMAVTRHGINRADTGVLMRCSFEETVEILFDAASSGELDDCRGVSENIILGQLAPSGTGEFDMLLDTEMLNTVTATQRPMHQTGMAAGAATPMSEGSMTPYDMGSPMAESGGLGGVDYGASFSPIINPGQDETGGLTAYNGGFGGMSPYSGGMSPGYAPPSGYAPQSPFSSGMASPGYSYSPVSPSFSGYSPTSPGMAFGAASPVFQNASPQYSPASPNYSPQSSYSPSSPAFNSSNYSPTSPLSYSPQSPNWSPTSPAATNNSKKYSPASPVLQYSPSSPNWSPSSPVMSNSISPTNSSWSPTSPAANVTSPQSPKYSLSPTSPKWSPNPHTDSPGTPARFHAFPPNGHTLSNRSSAASDSLAPPPSPYPQQIEPSPVDSNGTEIEEDEQEDAQGKSPGSETHTGPSELLSMSPDIDLTSPASAKSEPPKIDTQLPARRSDSPNNDPQSVIHVPSGFRTFDHGRTSSASHVSPTEASEATARLASPITPEASVVGPAHKKPLSPVDTNVPASMDRSTPRAKTRQEFDQPDRDKRRSRTSSLEDIPEALDKDQESDAREIDNDGERPEAAGRDAMTQAKQALDQVEDEVAALRTALSECWTLCNTLAGLSSSHRQRTFQFSGRQEVQEQAWRSCWRLCQQLYEHKDEDHTAQITPTLELCRDFCQSLFDARQKMDEASDSVLRVSFELNNHLYNTHDRTLPDAFNERTLDFYITLCHRLMKLPTSLPHETDALLRACWSLAEQLFHLRQSGREGKTVDEDLVGSAVQACWELCDLFREGWTQVRPERGTPRPTRTLFHSQSSYKSSSTRSDARSVASARSNRDYHHSTQAHAPPETPVTVFDDTSTANSSPDDANVPNILVLGPASNGGGGGSTRGGAPHHERWTSTASVLSDYSESASSQHTSSTATASNEDTQLTRLRYLLLKAGLNTGYQRTSTQSLPAHVQSLPDDAFGTLPWQMKVLSFYKKLVMNDKSMLTVNQSLGNRRLNAVDVAKSVRWLGNGNGGQWAWMRDLFRLVFGFGLDEAERRGGSFVV</sequence>
<evidence type="ECO:0000313" key="19">
    <source>
        <dbReference type="Proteomes" id="UP001296104"/>
    </source>
</evidence>
<evidence type="ECO:0000256" key="2">
    <source>
        <dbReference type="ARBA" id="ARBA00006460"/>
    </source>
</evidence>
<dbReference type="GO" id="GO:0003899">
    <property type="term" value="F:DNA-directed RNA polymerase activity"/>
    <property type="evidence" value="ECO:0007669"/>
    <property type="project" value="UniProtKB-EC"/>
</dbReference>
<feature type="compositionally biased region" description="Low complexity" evidence="16">
    <location>
        <begin position="1682"/>
        <end position="1714"/>
    </location>
</feature>
<name>A0AAI8Z4X7_9PEZI</name>
<feature type="compositionally biased region" description="Basic and acidic residues" evidence="16">
    <location>
        <begin position="156"/>
        <end position="167"/>
    </location>
</feature>
<dbReference type="CDD" id="cd02584">
    <property type="entry name" value="RNAP_II_Rpb1_C"/>
    <property type="match status" value="1"/>
</dbReference>
<dbReference type="InterPro" id="IPR007080">
    <property type="entry name" value="RNA_pol_Rpb1_1"/>
</dbReference>
<feature type="compositionally biased region" description="Low complexity" evidence="16">
    <location>
        <begin position="1615"/>
        <end position="1645"/>
    </location>
</feature>
<dbReference type="SUPFAM" id="SSF64484">
    <property type="entry name" value="beta and beta-prime subunits of DNA dependent RNA-polymerase"/>
    <property type="match status" value="1"/>
</dbReference>
<evidence type="ECO:0000256" key="12">
    <source>
        <dbReference type="ARBA" id="ARBA00023163"/>
    </source>
</evidence>
<dbReference type="CDD" id="cd02733">
    <property type="entry name" value="RNAP_II_RPB1_N"/>
    <property type="match status" value="1"/>
</dbReference>
<keyword evidence="9" id="KW-0862">Zinc</keyword>
<feature type="region of interest" description="Disordered" evidence="16">
    <location>
        <begin position="2189"/>
        <end position="2317"/>
    </location>
</feature>
<evidence type="ECO:0000256" key="7">
    <source>
        <dbReference type="ARBA" id="ARBA00022723"/>
    </source>
</evidence>
<dbReference type="Gene3D" id="2.40.40.20">
    <property type="match status" value="1"/>
</dbReference>
<dbReference type="Pfam" id="PF04990">
    <property type="entry name" value="RNA_pol_Rpb1_7"/>
    <property type="match status" value="1"/>
</dbReference>
<dbReference type="InterPro" id="IPR038593">
    <property type="entry name" value="RNA_pol_Rpb1_7_sf"/>
</dbReference>
<proteinExistence type="inferred from homology"/>
<keyword evidence="6 15" id="KW-0548">Nucleotidyltransferase</keyword>
<feature type="compositionally biased region" description="Polar residues" evidence="16">
    <location>
        <begin position="1715"/>
        <end position="1741"/>
    </location>
</feature>
<dbReference type="Gene3D" id="1.10.132.30">
    <property type="match status" value="1"/>
</dbReference>
<dbReference type="GO" id="GO:0005665">
    <property type="term" value="C:RNA polymerase II, core complex"/>
    <property type="evidence" value="ECO:0007669"/>
    <property type="project" value="TreeGrafter"/>
</dbReference>
<dbReference type="InterPro" id="IPR042102">
    <property type="entry name" value="RNA_pol_Rpb1_3_sf"/>
</dbReference>
<dbReference type="InterPro" id="IPR038120">
    <property type="entry name" value="Rpb1_funnel_sf"/>
</dbReference>
<feature type="compositionally biased region" description="Low complexity" evidence="16">
    <location>
        <begin position="2300"/>
        <end position="2315"/>
    </location>
</feature>
<dbReference type="FunFam" id="3.30.1490.180:FF:000001">
    <property type="entry name" value="DNA-directed RNA polymerase subunit"/>
    <property type="match status" value="1"/>
</dbReference>
<feature type="compositionally biased region" description="Polar residues" evidence="16">
    <location>
        <begin position="1646"/>
        <end position="1671"/>
    </location>
</feature>
<gene>
    <name evidence="18" type="ORF">LECACI_7A007683</name>
</gene>
<dbReference type="InterPro" id="IPR044893">
    <property type="entry name" value="RNA_pol_Rpb1_clamp_domain"/>
</dbReference>
<keyword evidence="7" id="KW-0479">Metal-binding</keyword>
<dbReference type="InterPro" id="IPR007075">
    <property type="entry name" value="RNA_pol_Rpb1_6"/>
</dbReference>
<evidence type="ECO:0000256" key="1">
    <source>
        <dbReference type="ARBA" id="ARBA00004123"/>
    </source>
</evidence>
<feature type="compositionally biased region" description="Low complexity" evidence="16">
    <location>
        <begin position="2195"/>
        <end position="2224"/>
    </location>
</feature>
<dbReference type="Pfam" id="PF05000">
    <property type="entry name" value="RNA_pol_Rpb1_4"/>
    <property type="match status" value="1"/>
</dbReference>
<dbReference type="Pfam" id="PF00623">
    <property type="entry name" value="RNA_pol_Rpb1_2"/>
    <property type="match status" value="1"/>
</dbReference>
<feature type="compositionally biased region" description="Basic and acidic residues" evidence="16">
    <location>
        <begin position="1953"/>
        <end position="1976"/>
    </location>
</feature>
<evidence type="ECO:0000259" key="17">
    <source>
        <dbReference type="SMART" id="SM00663"/>
    </source>
</evidence>
<keyword evidence="19" id="KW-1185">Reference proteome</keyword>
<dbReference type="InterPro" id="IPR007066">
    <property type="entry name" value="RNA_pol_Rpb1_3"/>
</dbReference>
<dbReference type="FunFam" id="2.40.40.20:FF:000019">
    <property type="entry name" value="DNA-directed RNA polymerase II subunit RPB1"/>
    <property type="match status" value="1"/>
</dbReference>
<dbReference type="Pfam" id="PF04998">
    <property type="entry name" value="RNA_pol_Rpb1_5"/>
    <property type="match status" value="1"/>
</dbReference>
<dbReference type="EC" id="2.7.7.6" evidence="15"/>
<evidence type="ECO:0000256" key="5">
    <source>
        <dbReference type="ARBA" id="ARBA00022679"/>
    </source>
</evidence>
<evidence type="ECO:0000256" key="8">
    <source>
        <dbReference type="ARBA" id="ARBA00022737"/>
    </source>
</evidence>
<keyword evidence="12 15" id="KW-0804">Transcription</keyword>
<feature type="domain" description="RNA polymerase N-terminal" evidence="17">
    <location>
        <begin position="243"/>
        <end position="549"/>
    </location>
</feature>
<keyword evidence="10" id="KW-0460">Magnesium</keyword>
<keyword evidence="11" id="KW-0238">DNA-binding</keyword>
<dbReference type="InterPro" id="IPR056041">
    <property type="entry name" value="DUF7624"/>
</dbReference>
<dbReference type="InterPro" id="IPR007083">
    <property type="entry name" value="RNA_pol_Rpb1_4"/>
</dbReference>
<dbReference type="InterPro" id="IPR006592">
    <property type="entry name" value="RNA_pol_N"/>
</dbReference>
<feature type="region of interest" description="Disordered" evidence="16">
    <location>
        <begin position="1615"/>
        <end position="1980"/>
    </location>
</feature>
<evidence type="ECO:0000256" key="6">
    <source>
        <dbReference type="ARBA" id="ARBA00022695"/>
    </source>
</evidence>
<dbReference type="Gene3D" id="3.30.1490.180">
    <property type="entry name" value="RNA polymerase ii"/>
    <property type="match status" value="1"/>
</dbReference>
<evidence type="ECO:0000256" key="3">
    <source>
        <dbReference type="ARBA" id="ARBA00022478"/>
    </source>
</evidence>
<feature type="region of interest" description="Disordered" evidence="16">
    <location>
        <begin position="146"/>
        <end position="180"/>
    </location>
</feature>
<accession>A0AAI8Z4X7</accession>
<dbReference type="GO" id="GO:0003677">
    <property type="term" value="F:DNA binding"/>
    <property type="evidence" value="ECO:0007669"/>
    <property type="project" value="UniProtKB-KW"/>
</dbReference>
<protein>
    <recommendedName>
        <fullName evidence="15">DNA-directed RNA polymerase subunit</fullName>
        <ecNumber evidence="15">2.7.7.6</ecNumber>
    </recommendedName>
</protein>
<keyword evidence="13" id="KW-0539">Nucleus</keyword>
<keyword evidence="8" id="KW-0677">Repeat</keyword>
<dbReference type="Pfam" id="PF04997">
    <property type="entry name" value="RNA_pol_Rpb1_1"/>
    <property type="match status" value="1"/>
</dbReference>
<keyword evidence="4" id="KW-0597">Phosphoprotein</keyword>
<keyword evidence="3 15" id="KW-0240">DNA-directed RNA polymerase</keyword>
<organism evidence="18 19">
    <name type="scientific">Lecanosticta acicola</name>
    <dbReference type="NCBI Taxonomy" id="111012"/>
    <lineage>
        <taxon>Eukaryota</taxon>
        <taxon>Fungi</taxon>
        <taxon>Dikarya</taxon>
        <taxon>Ascomycota</taxon>
        <taxon>Pezizomycotina</taxon>
        <taxon>Dothideomycetes</taxon>
        <taxon>Dothideomycetidae</taxon>
        <taxon>Mycosphaerellales</taxon>
        <taxon>Mycosphaerellaceae</taxon>
        <taxon>Lecanosticta</taxon>
    </lineage>
</organism>
<comment type="function">
    <text evidence="15">DNA-dependent RNA polymerase catalyzes the transcription of DNA into RNA using the four ribonucleoside triphosphates as substrates.</text>
</comment>
<dbReference type="Gene3D" id="6.20.50.80">
    <property type="match status" value="1"/>
</dbReference>
<feature type="compositionally biased region" description="Basic and acidic residues" evidence="16">
    <location>
        <begin position="1928"/>
        <end position="1939"/>
    </location>
</feature>
<dbReference type="GO" id="GO:0046872">
    <property type="term" value="F:metal ion binding"/>
    <property type="evidence" value="ECO:0007669"/>
    <property type="project" value="UniProtKB-KW"/>
</dbReference>
<feature type="compositionally biased region" description="Gly residues" evidence="16">
    <location>
        <begin position="2271"/>
        <end position="2280"/>
    </location>
</feature>
<comment type="similarity">
    <text evidence="2 15">Belongs to the RNA polymerase beta' chain family.</text>
</comment>
<evidence type="ECO:0000313" key="18">
    <source>
        <dbReference type="EMBL" id="CAK4032525.1"/>
    </source>
</evidence>
<evidence type="ECO:0000256" key="13">
    <source>
        <dbReference type="ARBA" id="ARBA00023242"/>
    </source>
</evidence>
<dbReference type="NCBIfam" id="NF006336">
    <property type="entry name" value="PRK08566.1"/>
    <property type="match status" value="1"/>
</dbReference>
<comment type="caution">
    <text evidence="18">The sequence shown here is derived from an EMBL/GenBank/DDBJ whole genome shotgun (WGS) entry which is preliminary data.</text>
</comment>
<dbReference type="InterPro" id="IPR007081">
    <property type="entry name" value="RNA_pol_Rpb1_5"/>
</dbReference>
<dbReference type="FunFam" id="1.10.150.390:FF:000001">
    <property type="entry name" value="DNA-directed RNA polymerase subunit"/>
    <property type="match status" value="1"/>
</dbReference>
<feature type="compositionally biased region" description="Polar residues" evidence="16">
    <location>
        <begin position="1871"/>
        <end position="1883"/>
    </location>
</feature>
<dbReference type="EMBL" id="CAVMBE010000065">
    <property type="protein sequence ID" value="CAK4032525.1"/>
    <property type="molecule type" value="Genomic_DNA"/>
</dbReference>
<dbReference type="InterPro" id="IPR007073">
    <property type="entry name" value="RNA_pol_Rpb1_7"/>
</dbReference>
<feature type="compositionally biased region" description="Polar residues" evidence="16">
    <location>
        <begin position="2247"/>
        <end position="2257"/>
    </location>
</feature>
<evidence type="ECO:0000256" key="16">
    <source>
        <dbReference type="SAM" id="MobiDB-lite"/>
    </source>
</evidence>
<dbReference type="InterPro" id="IPR045867">
    <property type="entry name" value="DNA-dir_RpoC_beta_prime"/>
</dbReference>
<comment type="catalytic activity">
    <reaction evidence="14 15">
        <text>RNA(n) + a ribonucleoside 5'-triphosphate = RNA(n+1) + diphosphate</text>
        <dbReference type="Rhea" id="RHEA:21248"/>
        <dbReference type="Rhea" id="RHEA-COMP:14527"/>
        <dbReference type="Rhea" id="RHEA-COMP:17342"/>
        <dbReference type="ChEBI" id="CHEBI:33019"/>
        <dbReference type="ChEBI" id="CHEBI:61557"/>
        <dbReference type="ChEBI" id="CHEBI:140395"/>
        <dbReference type="EC" id="2.7.7.6"/>
    </reaction>
</comment>
<dbReference type="Pfam" id="PF24616">
    <property type="entry name" value="DUF7624"/>
    <property type="match status" value="1"/>
</dbReference>
<dbReference type="PANTHER" id="PTHR19376">
    <property type="entry name" value="DNA-DIRECTED RNA POLYMERASE"/>
    <property type="match status" value="1"/>
</dbReference>
<dbReference type="FunFam" id="4.10.860.120:FF:000003">
    <property type="entry name" value="DNA-directed RNA polymerase subunit"/>
    <property type="match status" value="1"/>
</dbReference>
<feature type="compositionally biased region" description="Polar residues" evidence="16">
    <location>
        <begin position="2290"/>
        <end position="2299"/>
    </location>
</feature>